<dbReference type="EMBL" id="QFFZ01000018">
    <property type="protein sequence ID" value="TEB11037.1"/>
    <property type="molecule type" value="Genomic_DNA"/>
</dbReference>
<organism evidence="6 7">
    <name type="scientific">Pelotomaculum propionicicum</name>
    <dbReference type="NCBI Taxonomy" id="258475"/>
    <lineage>
        <taxon>Bacteria</taxon>
        <taxon>Bacillati</taxon>
        <taxon>Bacillota</taxon>
        <taxon>Clostridia</taxon>
        <taxon>Eubacteriales</taxon>
        <taxon>Desulfotomaculaceae</taxon>
        <taxon>Pelotomaculum</taxon>
    </lineage>
</organism>
<evidence type="ECO:0000256" key="1">
    <source>
        <dbReference type="ARBA" id="ARBA00004127"/>
    </source>
</evidence>
<keyword evidence="7" id="KW-1185">Reference proteome</keyword>
<comment type="caution">
    <text evidence="6">The sequence shown here is derived from an EMBL/GenBank/DDBJ whole genome shotgun (WGS) entry which is preliminary data.</text>
</comment>
<feature type="domain" description="DUF1232" evidence="5">
    <location>
        <begin position="38"/>
        <end position="72"/>
    </location>
</feature>
<dbReference type="RefSeq" id="WP_134213757.1">
    <property type="nucleotide sequence ID" value="NZ_QFFZ01000018.1"/>
</dbReference>
<dbReference type="Proteomes" id="UP000297597">
    <property type="component" value="Unassembled WGS sequence"/>
</dbReference>
<reference evidence="6 7" key="1">
    <citation type="journal article" date="2018" name="Environ. Microbiol.">
        <title>Novel energy conservation strategies and behaviour of Pelotomaculum schinkii driving syntrophic propionate catabolism.</title>
        <authorList>
            <person name="Hidalgo-Ahumada C.A.P."/>
            <person name="Nobu M.K."/>
            <person name="Narihiro T."/>
            <person name="Tamaki H."/>
            <person name="Liu W.T."/>
            <person name="Kamagata Y."/>
            <person name="Stams A.J.M."/>
            <person name="Imachi H."/>
            <person name="Sousa D.Z."/>
        </authorList>
    </citation>
    <scope>NUCLEOTIDE SEQUENCE [LARGE SCALE GENOMIC DNA]</scope>
    <source>
        <strain evidence="6 7">MGP</strain>
    </source>
</reference>
<dbReference type="GO" id="GO:0012505">
    <property type="term" value="C:endomembrane system"/>
    <property type="evidence" value="ECO:0007669"/>
    <property type="project" value="UniProtKB-SubCell"/>
</dbReference>
<proteinExistence type="predicted"/>
<accession>A0A4Y7RRY8</accession>
<dbReference type="AlphaFoldDB" id="A0A4Y7RRY8"/>
<protein>
    <recommendedName>
        <fullName evidence="5">DUF1232 domain-containing protein</fullName>
    </recommendedName>
</protein>
<dbReference type="InterPro" id="IPR010652">
    <property type="entry name" value="DUF1232"/>
</dbReference>
<sequence>MDKEKAKSLLLDFVNLIPAFVKLMYNLVKDPAVSTTDKAVLGAAIVYIFSPVDLIPDVIPFLGQVDDAYLVAIALQRLLNSAGPEIIKKYWEGSMDVFNSLQNAVEAALFFLPQKTVDILLKKIPN</sequence>
<keyword evidence="3" id="KW-1133">Transmembrane helix</keyword>
<evidence type="ECO:0000313" key="6">
    <source>
        <dbReference type="EMBL" id="TEB11037.1"/>
    </source>
</evidence>
<evidence type="ECO:0000256" key="3">
    <source>
        <dbReference type="ARBA" id="ARBA00022989"/>
    </source>
</evidence>
<evidence type="ECO:0000313" key="7">
    <source>
        <dbReference type="Proteomes" id="UP000297597"/>
    </source>
</evidence>
<evidence type="ECO:0000256" key="2">
    <source>
        <dbReference type="ARBA" id="ARBA00022692"/>
    </source>
</evidence>
<keyword evidence="4" id="KW-0472">Membrane</keyword>
<dbReference type="OrthoDB" id="9800202at2"/>
<evidence type="ECO:0000259" key="5">
    <source>
        <dbReference type="Pfam" id="PF06803"/>
    </source>
</evidence>
<evidence type="ECO:0000256" key="4">
    <source>
        <dbReference type="ARBA" id="ARBA00023136"/>
    </source>
</evidence>
<gene>
    <name evidence="6" type="ORF">Pmgp_01909</name>
</gene>
<keyword evidence="2" id="KW-0812">Transmembrane</keyword>
<name>A0A4Y7RRY8_9FIRM</name>
<comment type="subcellular location">
    <subcellularLocation>
        <location evidence="1">Endomembrane system</location>
        <topology evidence="1">Multi-pass membrane protein</topology>
    </subcellularLocation>
</comment>
<dbReference type="Pfam" id="PF06803">
    <property type="entry name" value="DUF1232"/>
    <property type="match status" value="1"/>
</dbReference>